<proteinExistence type="predicted"/>
<gene>
    <name evidence="1" type="ORF">BN59_00284</name>
</gene>
<evidence type="ECO:0000313" key="2">
    <source>
        <dbReference type="Proteomes" id="UP000044071"/>
    </source>
</evidence>
<evidence type="ECO:0000313" key="1">
    <source>
        <dbReference type="EMBL" id="CDZ76020.1"/>
    </source>
</evidence>
<dbReference type="SUPFAM" id="SSF89807">
    <property type="entry name" value="Dodecin-like"/>
    <property type="match status" value="1"/>
</dbReference>
<sequence>MTGITKGDYTGYSDHSINGALENALEQAGEYSHFEIIETRGSSNHESKPLYQILISAYFE</sequence>
<name>A0A078KNT6_9GAMM</name>
<dbReference type="InterPro" id="IPR036694">
    <property type="entry name" value="Dodecin-like_sf"/>
</dbReference>
<accession>A0A078KNT6</accession>
<dbReference type="OrthoDB" id="5639128at2"/>
<dbReference type="AlphaFoldDB" id="A0A078KNT6"/>
<dbReference type="EMBL" id="CCSB01000001">
    <property type="protein sequence ID" value="CDZ76020.1"/>
    <property type="molecule type" value="Genomic_DNA"/>
</dbReference>
<reference evidence="1 2" key="1">
    <citation type="submission" date="2014-06" db="EMBL/GenBank/DDBJ databases">
        <authorList>
            <person name="Urmite Genomes Urmite Genomes"/>
        </authorList>
    </citation>
    <scope>NUCLEOTIDE SEQUENCE [LARGE SCALE GENOMIC DNA]</scope>
</reference>
<dbReference type="RefSeq" id="WP_043872638.1">
    <property type="nucleotide sequence ID" value="NZ_CCVW01000001.1"/>
</dbReference>
<protein>
    <submittedName>
        <fullName evidence="1">Uncharacterized protein</fullName>
    </submittedName>
</protein>
<dbReference type="STRING" id="1034943.BN59_00284"/>
<dbReference type="Proteomes" id="UP000044071">
    <property type="component" value="Unassembled WGS sequence"/>
</dbReference>
<organism evidence="1 2">
    <name type="scientific">Legionella massiliensis</name>
    <dbReference type="NCBI Taxonomy" id="1034943"/>
    <lineage>
        <taxon>Bacteria</taxon>
        <taxon>Pseudomonadati</taxon>
        <taxon>Pseudomonadota</taxon>
        <taxon>Gammaproteobacteria</taxon>
        <taxon>Legionellales</taxon>
        <taxon>Legionellaceae</taxon>
        <taxon>Legionella</taxon>
    </lineage>
</organism>
<keyword evidence="2" id="KW-1185">Reference proteome</keyword>